<keyword evidence="3" id="KW-0408">Iron</keyword>
<dbReference type="CDD" id="cd03528">
    <property type="entry name" value="Rieske_RO_ferredoxin"/>
    <property type="match status" value="1"/>
</dbReference>
<dbReference type="InterPro" id="IPR000825">
    <property type="entry name" value="SUF_FeS_clus_asmbl_SufBD_core"/>
</dbReference>
<keyword evidence="7" id="KW-1185">Reference proteome</keyword>
<dbReference type="PANTHER" id="PTHR43575">
    <property type="entry name" value="PROTEIN ABCI7, CHLOROPLASTIC"/>
    <property type="match status" value="1"/>
</dbReference>
<evidence type="ECO:0000259" key="5">
    <source>
        <dbReference type="PROSITE" id="PS51296"/>
    </source>
</evidence>
<reference evidence="7" key="1">
    <citation type="journal article" date="2019" name="Int. J. Syst. Evol. Microbiol.">
        <title>The Global Catalogue of Microorganisms (GCM) 10K type strain sequencing project: providing services to taxonomists for standard genome sequencing and annotation.</title>
        <authorList>
            <consortium name="The Broad Institute Genomics Platform"/>
            <consortium name="The Broad Institute Genome Sequencing Center for Infectious Disease"/>
            <person name="Wu L."/>
            <person name="Ma J."/>
        </authorList>
    </citation>
    <scope>NUCLEOTIDE SEQUENCE [LARGE SCALE GENOMIC DNA]</scope>
    <source>
        <strain evidence="7">NBRC 108894</strain>
    </source>
</reference>
<dbReference type="InterPro" id="IPR055346">
    <property type="entry name" value="Fe-S_cluster_assembly_SufBD"/>
</dbReference>
<dbReference type="PANTHER" id="PTHR43575:SF1">
    <property type="entry name" value="PROTEIN ABCI7, CHLOROPLASTIC"/>
    <property type="match status" value="1"/>
</dbReference>
<accession>A0ABQ6K358</accession>
<sequence>MYVHHDAPHSRSRVTYKGALNGDGARTVWVGDVLIGPRATGTDSYEQNRNLVLSEGTRADSIPNLEIETGDIVGAGHASATGRFDDEHLFYLQARGIPEDEARRLVVLGFLSEIVQRIGEPALEARLLEALVAELEGSDGGGVVSRERACSVAELEPDTAKRVVLGGVPIAVVKDSAGAIHAIGDTCTHGDISLSEGFVEDDTLECWAHGSQFSLLSGKPLSLPAYEPVPVFVVEIDGDDVYIDPDVKKDIA</sequence>
<dbReference type="PROSITE" id="PS51296">
    <property type="entry name" value="RIESKE"/>
    <property type="match status" value="1"/>
</dbReference>
<protein>
    <recommendedName>
        <fullName evidence="5">Rieske domain-containing protein</fullName>
    </recommendedName>
</protein>
<dbReference type="Gene3D" id="2.102.10.10">
    <property type="entry name" value="Rieske [2Fe-2S] iron-sulphur domain"/>
    <property type="match status" value="1"/>
</dbReference>
<dbReference type="InterPro" id="IPR017941">
    <property type="entry name" value="Rieske_2Fe-2S"/>
</dbReference>
<proteinExistence type="predicted"/>
<name>A0ABQ6K358_9MICO</name>
<comment type="caution">
    <text evidence="6">The sequence shown here is derived from an EMBL/GenBank/DDBJ whole genome shotgun (WGS) entry which is preliminary data.</text>
</comment>
<evidence type="ECO:0000313" key="7">
    <source>
        <dbReference type="Proteomes" id="UP001157034"/>
    </source>
</evidence>
<keyword evidence="4" id="KW-0411">Iron-sulfur</keyword>
<dbReference type="EMBL" id="BSVB01000001">
    <property type="protein sequence ID" value="GMA93186.1"/>
    <property type="molecule type" value="Genomic_DNA"/>
</dbReference>
<evidence type="ECO:0000313" key="6">
    <source>
        <dbReference type="EMBL" id="GMA93186.1"/>
    </source>
</evidence>
<dbReference type="InterPro" id="IPR037284">
    <property type="entry name" value="SUF_FeS_clus_asmbl_SufBD_sf"/>
</dbReference>
<dbReference type="SUPFAM" id="SSF50022">
    <property type="entry name" value="ISP domain"/>
    <property type="match status" value="1"/>
</dbReference>
<keyword evidence="1" id="KW-0001">2Fe-2S</keyword>
<evidence type="ECO:0000256" key="3">
    <source>
        <dbReference type="ARBA" id="ARBA00023004"/>
    </source>
</evidence>
<dbReference type="Proteomes" id="UP001157034">
    <property type="component" value="Unassembled WGS sequence"/>
</dbReference>
<dbReference type="Pfam" id="PF00355">
    <property type="entry name" value="Rieske"/>
    <property type="match status" value="1"/>
</dbReference>
<dbReference type="SUPFAM" id="SSF101960">
    <property type="entry name" value="Stabilizer of iron transporter SufD"/>
    <property type="match status" value="1"/>
</dbReference>
<evidence type="ECO:0000256" key="2">
    <source>
        <dbReference type="ARBA" id="ARBA00022723"/>
    </source>
</evidence>
<gene>
    <name evidence="6" type="ORF">GCM10025881_00100</name>
</gene>
<dbReference type="Pfam" id="PF01458">
    <property type="entry name" value="SUFBD_core"/>
    <property type="match status" value="1"/>
</dbReference>
<feature type="domain" description="Rieske" evidence="5">
    <location>
        <begin position="147"/>
        <end position="243"/>
    </location>
</feature>
<organism evidence="6 7">
    <name type="scientific">Pseudolysinimonas kribbensis</name>
    <dbReference type="NCBI Taxonomy" id="433641"/>
    <lineage>
        <taxon>Bacteria</taxon>
        <taxon>Bacillati</taxon>
        <taxon>Actinomycetota</taxon>
        <taxon>Actinomycetes</taxon>
        <taxon>Micrococcales</taxon>
        <taxon>Microbacteriaceae</taxon>
        <taxon>Pseudolysinimonas</taxon>
    </lineage>
</organism>
<keyword evidence="2" id="KW-0479">Metal-binding</keyword>
<evidence type="ECO:0000256" key="4">
    <source>
        <dbReference type="ARBA" id="ARBA00023014"/>
    </source>
</evidence>
<evidence type="ECO:0000256" key="1">
    <source>
        <dbReference type="ARBA" id="ARBA00022714"/>
    </source>
</evidence>
<dbReference type="InterPro" id="IPR036922">
    <property type="entry name" value="Rieske_2Fe-2S_sf"/>
</dbReference>